<organism evidence="1 2">
    <name type="scientific">Arthrobacter mangrovi</name>
    <dbReference type="NCBI Taxonomy" id="2966350"/>
    <lineage>
        <taxon>Bacteria</taxon>
        <taxon>Bacillati</taxon>
        <taxon>Actinomycetota</taxon>
        <taxon>Actinomycetes</taxon>
        <taxon>Micrococcales</taxon>
        <taxon>Micrococcaceae</taxon>
        <taxon>Arthrobacter</taxon>
    </lineage>
</organism>
<dbReference type="Proteomes" id="UP001209654">
    <property type="component" value="Unassembled WGS sequence"/>
</dbReference>
<accession>A0ABQ5MXL1</accession>
<sequence>MDPRDRWADDCAASEEWELSGSDLDEVLEWIPLQSCGRPHSLWAVARSPGNVCLVRLPGIDLDAQPGRWPSWASRVYR</sequence>
<keyword evidence="2" id="KW-1185">Reference proteome</keyword>
<reference evidence="1 2" key="1">
    <citation type="journal article" date="2023" name="Int. J. Syst. Evol. Microbiol.">
        <title>Arthrobacter mangrovi sp. nov., an actinobacterium isolated from the rhizosphere of a mangrove.</title>
        <authorList>
            <person name="Hamada M."/>
            <person name="Saitou S."/>
            <person name="Enomoto N."/>
            <person name="Nanri K."/>
            <person name="Hidaka K."/>
            <person name="Miura T."/>
            <person name="Tamura T."/>
        </authorList>
    </citation>
    <scope>NUCLEOTIDE SEQUENCE [LARGE SCALE GENOMIC DNA]</scope>
    <source>
        <strain evidence="1 2">NBRC 112813</strain>
    </source>
</reference>
<evidence type="ECO:0000313" key="2">
    <source>
        <dbReference type="Proteomes" id="UP001209654"/>
    </source>
</evidence>
<proteinExistence type="predicted"/>
<evidence type="ECO:0000313" key="1">
    <source>
        <dbReference type="EMBL" id="GLB68736.1"/>
    </source>
</evidence>
<protein>
    <submittedName>
        <fullName evidence="1">Uncharacterized protein</fullName>
    </submittedName>
</protein>
<comment type="caution">
    <text evidence="1">The sequence shown here is derived from an EMBL/GenBank/DDBJ whole genome shotgun (WGS) entry which is preliminary data.</text>
</comment>
<gene>
    <name evidence="1" type="ORF">AHIS1636_31780</name>
</gene>
<dbReference type="EMBL" id="BRVS01000022">
    <property type="protein sequence ID" value="GLB68736.1"/>
    <property type="molecule type" value="Genomic_DNA"/>
</dbReference>
<name>A0ABQ5MXL1_9MICC</name>